<evidence type="ECO:0000313" key="4">
    <source>
        <dbReference type="EMBL" id="CAL6020514.1"/>
    </source>
</evidence>
<feature type="domain" description="Myb-like" evidence="2">
    <location>
        <begin position="6"/>
        <end position="54"/>
    </location>
</feature>
<name>A0AA86Q9Y1_9EUKA</name>
<accession>A0AA86Q9Y1</accession>
<dbReference type="EMBL" id="CAXDID020000086">
    <property type="protein sequence ID" value="CAL6020514.1"/>
    <property type="molecule type" value="Genomic_DNA"/>
</dbReference>
<feature type="domain" description="Myb-like" evidence="2">
    <location>
        <begin position="167"/>
        <end position="215"/>
    </location>
</feature>
<dbReference type="CDD" id="cd00167">
    <property type="entry name" value="SANT"/>
    <property type="match status" value="1"/>
</dbReference>
<dbReference type="InterPro" id="IPR009057">
    <property type="entry name" value="Homeodomain-like_sf"/>
</dbReference>
<dbReference type="EMBL" id="CATOUU010000838">
    <property type="protein sequence ID" value="CAI9953211.1"/>
    <property type="molecule type" value="Genomic_DNA"/>
</dbReference>
<dbReference type="InterPro" id="IPR001005">
    <property type="entry name" value="SANT/Myb"/>
</dbReference>
<dbReference type="Gene3D" id="1.10.10.60">
    <property type="entry name" value="Homeodomain-like"/>
    <property type="match status" value="1"/>
</dbReference>
<dbReference type="SUPFAM" id="SSF46689">
    <property type="entry name" value="Homeodomain-like"/>
    <property type="match status" value="1"/>
</dbReference>
<evidence type="ECO:0000313" key="3">
    <source>
        <dbReference type="EMBL" id="CAI9953211.1"/>
    </source>
</evidence>
<proteinExistence type="predicted"/>
<comment type="caution">
    <text evidence="3">The sequence shown here is derived from an EMBL/GenBank/DDBJ whole genome shotgun (WGS) entry which is preliminary data.</text>
</comment>
<keyword evidence="5" id="KW-1185">Reference proteome</keyword>
<evidence type="ECO:0000259" key="2">
    <source>
        <dbReference type="SMART" id="SM00717"/>
    </source>
</evidence>
<feature type="compositionally biased region" description="Basic and acidic residues" evidence="1">
    <location>
        <begin position="151"/>
        <end position="166"/>
    </location>
</feature>
<sequence>MSAKRKYHKWTEREAVLLYKTVVGSDRNWRMVERAFPDFSLLQLQNKFTILEQQYSIKSAKDDPAFQKQCYLETQHLYEPPQQLSRSGREPDQISNASLQPSDAAALKEDGDASALLQACCHEAPGERSPLPQKVQKVKSEQPRAPQPETSQKEETNQREGRAKERAYHHWTKEETLLLYKTVQKNRNNWKEVMKALPQFSLLQLQNKYVMIQKQFKLRTKNKYGGLDDCDNQSGYQQDLVISDDTLQVLLDLISKKE</sequence>
<dbReference type="AlphaFoldDB" id="A0AA86Q9Y1"/>
<dbReference type="GO" id="GO:0003677">
    <property type="term" value="F:DNA binding"/>
    <property type="evidence" value="ECO:0007669"/>
    <property type="project" value="UniProtKB-KW"/>
</dbReference>
<gene>
    <name evidence="4" type="ORF">HINF_LOCUS27535</name>
    <name evidence="3" type="ORF">HINF_LOCUS40856</name>
</gene>
<dbReference type="Proteomes" id="UP001642409">
    <property type="component" value="Unassembled WGS sequence"/>
</dbReference>
<dbReference type="Pfam" id="PF00249">
    <property type="entry name" value="Myb_DNA-binding"/>
    <property type="match status" value="1"/>
</dbReference>
<reference evidence="4 5" key="2">
    <citation type="submission" date="2024-07" db="EMBL/GenBank/DDBJ databases">
        <authorList>
            <person name="Akdeniz Z."/>
        </authorList>
    </citation>
    <scope>NUCLEOTIDE SEQUENCE [LARGE SCALE GENOMIC DNA]</scope>
</reference>
<dbReference type="SMART" id="SM00717">
    <property type="entry name" value="SANT"/>
    <property type="match status" value="2"/>
</dbReference>
<organism evidence="3">
    <name type="scientific">Hexamita inflata</name>
    <dbReference type="NCBI Taxonomy" id="28002"/>
    <lineage>
        <taxon>Eukaryota</taxon>
        <taxon>Metamonada</taxon>
        <taxon>Diplomonadida</taxon>
        <taxon>Hexamitidae</taxon>
        <taxon>Hexamitinae</taxon>
        <taxon>Hexamita</taxon>
    </lineage>
</organism>
<protein>
    <submittedName>
        <fullName evidence="3">Myb-like DNA-binding domain-containing protein</fullName>
    </submittedName>
    <submittedName>
        <fullName evidence="4">Myb-like_DNA-binding domain-containing protein</fullName>
    </submittedName>
</protein>
<evidence type="ECO:0000256" key="1">
    <source>
        <dbReference type="SAM" id="MobiDB-lite"/>
    </source>
</evidence>
<evidence type="ECO:0000313" key="5">
    <source>
        <dbReference type="Proteomes" id="UP001642409"/>
    </source>
</evidence>
<reference evidence="3" key="1">
    <citation type="submission" date="2023-06" db="EMBL/GenBank/DDBJ databases">
        <authorList>
            <person name="Kurt Z."/>
        </authorList>
    </citation>
    <scope>NUCLEOTIDE SEQUENCE</scope>
</reference>
<feature type="region of interest" description="Disordered" evidence="1">
    <location>
        <begin position="125"/>
        <end position="166"/>
    </location>
</feature>
<keyword evidence="3" id="KW-0238">DNA-binding</keyword>